<keyword evidence="4" id="KW-0663">Pyridoxal phosphate</keyword>
<sequence length="243" mass="26777">MTTQETIDLFDKYVIANYPRLARVIVKGKGCYCFDADGKRILDMFPGWAVSAIGHCHPKVVEAIRKQAGELLHIDNTFYSEPQGKLAKLLSERAFGGKSFFCNSGAEAIEAALKLARLYTTQEKYKFITAEGSFHGRTFAAMTATAQPKHHKGFLPLLPGFVYVPFNDVAALESSFSNEVAAVMVEPIQGEGGINIATKEYLAAIRRLCDENGAVMILDEVQTGIGRTGKWFAYQHFGVEPDI</sequence>
<comment type="cofactor">
    <cofactor evidence="1">
        <name>pyridoxal 5'-phosphate</name>
        <dbReference type="ChEBI" id="CHEBI:597326"/>
    </cofactor>
</comment>
<dbReference type="Gene3D" id="3.40.640.10">
    <property type="entry name" value="Type I PLP-dependent aspartate aminotransferase-like (Major domain)"/>
    <property type="match status" value="1"/>
</dbReference>
<feature type="non-terminal residue" evidence="5">
    <location>
        <position position="243"/>
    </location>
</feature>
<dbReference type="InterPro" id="IPR015422">
    <property type="entry name" value="PyrdxlP-dep_Trfase_small"/>
</dbReference>
<evidence type="ECO:0008006" key="6">
    <source>
        <dbReference type="Google" id="ProtNLM"/>
    </source>
</evidence>
<evidence type="ECO:0000256" key="2">
    <source>
        <dbReference type="ARBA" id="ARBA00022576"/>
    </source>
</evidence>
<dbReference type="PANTHER" id="PTHR11986:SF79">
    <property type="entry name" value="ACETYLORNITHINE AMINOTRANSFERASE, MITOCHONDRIAL"/>
    <property type="match status" value="1"/>
</dbReference>
<dbReference type="GO" id="GO:0030170">
    <property type="term" value="F:pyridoxal phosphate binding"/>
    <property type="evidence" value="ECO:0007669"/>
    <property type="project" value="InterPro"/>
</dbReference>
<dbReference type="SUPFAM" id="SSF53383">
    <property type="entry name" value="PLP-dependent transferases"/>
    <property type="match status" value="1"/>
</dbReference>
<protein>
    <recommendedName>
        <fullName evidence="6">Aspartate aminotransferase family protein</fullName>
    </recommendedName>
</protein>
<keyword evidence="2" id="KW-0032">Aminotransferase</keyword>
<evidence type="ECO:0000256" key="3">
    <source>
        <dbReference type="ARBA" id="ARBA00022679"/>
    </source>
</evidence>
<evidence type="ECO:0000256" key="1">
    <source>
        <dbReference type="ARBA" id="ARBA00001933"/>
    </source>
</evidence>
<dbReference type="GO" id="GO:0042802">
    <property type="term" value="F:identical protein binding"/>
    <property type="evidence" value="ECO:0007669"/>
    <property type="project" value="TreeGrafter"/>
</dbReference>
<keyword evidence="3" id="KW-0808">Transferase</keyword>
<reference evidence="5" key="1">
    <citation type="journal article" date="2014" name="Front. Microbiol.">
        <title>High frequency of phylogenetically diverse reductive dehalogenase-homologous genes in deep subseafloor sedimentary metagenomes.</title>
        <authorList>
            <person name="Kawai M."/>
            <person name="Futagami T."/>
            <person name="Toyoda A."/>
            <person name="Takaki Y."/>
            <person name="Nishi S."/>
            <person name="Hori S."/>
            <person name="Arai W."/>
            <person name="Tsubouchi T."/>
            <person name="Morono Y."/>
            <person name="Uchiyama I."/>
            <person name="Ito T."/>
            <person name="Fujiyama A."/>
            <person name="Inagaki F."/>
            <person name="Takami H."/>
        </authorList>
    </citation>
    <scope>NUCLEOTIDE SEQUENCE</scope>
    <source>
        <strain evidence="5">Expedition CK06-06</strain>
    </source>
</reference>
<dbReference type="GO" id="GO:0008483">
    <property type="term" value="F:transaminase activity"/>
    <property type="evidence" value="ECO:0007669"/>
    <property type="project" value="UniProtKB-KW"/>
</dbReference>
<evidence type="ECO:0000256" key="4">
    <source>
        <dbReference type="ARBA" id="ARBA00022898"/>
    </source>
</evidence>
<dbReference type="InterPro" id="IPR015424">
    <property type="entry name" value="PyrdxlP-dep_Trfase"/>
</dbReference>
<dbReference type="InterPro" id="IPR005814">
    <property type="entry name" value="Aminotrans_3"/>
</dbReference>
<dbReference type="Gene3D" id="3.90.1150.10">
    <property type="entry name" value="Aspartate Aminotransferase, domain 1"/>
    <property type="match status" value="1"/>
</dbReference>
<dbReference type="InterPro" id="IPR050103">
    <property type="entry name" value="Class-III_PLP-dep_AT"/>
</dbReference>
<dbReference type="EMBL" id="BART01018770">
    <property type="protein sequence ID" value="GAG77838.1"/>
    <property type="molecule type" value="Genomic_DNA"/>
</dbReference>
<proteinExistence type="predicted"/>
<gene>
    <name evidence="5" type="ORF">S01H4_35329</name>
</gene>
<dbReference type="CDD" id="cd00610">
    <property type="entry name" value="OAT_like"/>
    <property type="match status" value="1"/>
</dbReference>
<dbReference type="PANTHER" id="PTHR11986">
    <property type="entry name" value="AMINOTRANSFERASE CLASS III"/>
    <property type="match status" value="1"/>
</dbReference>
<accession>X1B0L6</accession>
<dbReference type="Pfam" id="PF00202">
    <property type="entry name" value="Aminotran_3"/>
    <property type="match status" value="1"/>
</dbReference>
<evidence type="ECO:0000313" key="5">
    <source>
        <dbReference type="EMBL" id="GAG77838.1"/>
    </source>
</evidence>
<comment type="caution">
    <text evidence="5">The sequence shown here is derived from an EMBL/GenBank/DDBJ whole genome shotgun (WGS) entry which is preliminary data.</text>
</comment>
<name>X1B0L6_9ZZZZ</name>
<dbReference type="InterPro" id="IPR015421">
    <property type="entry name" value="PyrdxlP-dep_Trfase_major"/>
</dbReference>
<organism evidence="5">
    <name type="scientific">marine sediment metagenome</name>
    <dbReference type="NCBI Taxonomy" id="412755"/>
    <lineage>
        <taxon>unclassified sequences</taxon>
        <taxon>metagenomes</taxon>
        <taxon>ecological metagenomes</taxon>
    </lineage>
</organism>
<dbReference type="AlphaFoldDB" id="X1B0L6"/>
<dbReference type="FunFam" id="3.40.640.10:FF:000004">
    <property type="entry name" value="Acetylornithine aminotransferase"/>
    <property type="match status" value="1"/>
</dbReference>